<feature type="compositionally biased region" description="Basic and acidic residues" evidence="1">
    <location>
        <begin position="9"/>
        <end position="21"/>
    </location>
</feature>
<evidence type="ECO:0000313" key="2">
    <source>
        <dbReference type="EMBL" id="OPH83478.1"/>
    </source>
</evidence>
<dbReference type="AlphaFoldDB" id="A0A1V4HZR0"/>
<evidence type="ECO:0000256" key="1">
    <source>
        <dbReference type="SAM" id="MobiDB-lite"/>
    </source>
</evidence>
<gene>
    <name evidence="2" type="ORF">B2M20_06820</name>
</gene>
<evidence type="ECO:0000313" key="3">
    <source>
        <dbReference type="Proteomes" id="UP000189940"/>
    </source>
</evidence>
<accession>A0A1V4HZR0</accession>
<keyword evidence="3" id="KW-1185">Reference proteome</keyword>
<comment type="caution">
    <text evidence="2">The sequence shown here is derived from an EMBL/GenBank/DDBJ whole genome shotgun (WGS) entry which is preliminary data.</text>
</comment>
<protein>
    <submittedName>
        <fullName evidence="2">Uncharacterized protein</fullName>
    </submittedName>
</protein>
<organism evidence="2 3">
    <name type="scientific">Nitrobacter vulgaris</name>
    <dbReference type="NCBI Taxonomy" id="29421"/>
    <lineage>
        <taxon>Bacteria</taxon>
        <taxon>Pseudomonadati</taxon>
        <taxon>Pseudomonadota</taxon>
        <taxon>Alphaproteobacteria</taxon>
        <taxon>Hyphomicrobiales</taxon>
        <taxon>Nitrobacteraceae</taxon>
        <taxon>Nitrobacter</taxon>
    </lineage>
</organism>
<reference evidence="2 3" key="1">
    <citation type="submission" date="2017-02" db="EMBL/GenBank/DDBJ databases">
        <title>Genome sequence of the nitrite-oxidizing bacterium Nitrobacter vulgaris strain Ab1.</title>
        <authorList>
            <person name="Mellbye B.L."/>
            <person name="Davis E.W."/>
            <person name="Spieck E."/>
            <person name="Chang J.H."/>
            <person name="Bottomley P.J."/>
            <person name="Sayavedra-Soto L.A."/>
        </authorList>
    </citation>
    <scope>NUCLEOTIDE SEQUENCE [LARGE SCALE GENOMIC DNA]</scope>
    <source>
        <strain evidence="2 3">Ab1</strain>
    </source>
</reference>
<dbReference type="Proteomes" id="UP000189940">
    <property type="component" value="Unassembled WGS sequence"/>
</dbReference>
<name>A0A1V4HZR0_NITVU</name>
<sequence>MKSNESSLGDDRTSRAEDKLSNRRRFSSASATAGYPIKASERDAYHFKMINASGNDEPKLLRL</sequence>
<feature type="region of interest" description="Disordered" evidence="1">
    <location>
        <begin position="1"/>
        <end position="33"/>
    </location>
</feature>
<proteinExistence type="predicted"/>
<dbReference type="EMBL" id="MWPQ01000029">
    <property type="protein sequence ID" value="OPH83478.1"/>
    <property type="molecule type" value="Genomic_DNA"/>
</dbReference>